<evidence type="ECO:0000256" key="1">
    <source>
        <dbReference type="ARBA" id="ARBA00022801"/>
    </source>
</evidence>
<dbReference type="InterPro" id="IPR011650">
    <property type="entry name" value="Peptidase_M20_dimer"/>
</dbReference>
<evidence type="ECO:0000256" key="2">
    <source>
        <dbReference type="PIRSR" id="PIRSR005962-1"/>
    </source>
</evidence>
<sequence length="391" mass="41588">MKGSHRGIVPGLLDSFDEMKRIRHDIHQHPELGYQERRTSAIVAGYLERWGYRVRREVGGTGGVGTLQAGEGGRAIGLRADMDALPISEASGQSYSSVNDGIMHACGHDGHTVTLLAAAKHLAATRDFSGTLNLIFQPAEEGGAGALAMLNDGLFDAAPCDSVYALHNYPTPTLKFGQMAIVPGAIMASVDSMIVEVSGKGGHAASPHFTCDPVVVSASIIQALQTIVSRNVNPHDCAVVSVTSIHAGSAFNVIPGELEMKLSVRTYDEAQRSLILARIRDIVQAQAACFGASARIQEAGARYPVLVNAEEPTRDAREVAQRHFGEDCAVDHPPILAADDFAFMAQRVPGCYINIGAGEGAALHNAGYDFNDDLILVGGSFWVHLAQTLLR</sequence>
<evidence type="ECO:0000313" key="5">
    <source>
        <dbReference type="Proteomes" id="UP000289184"/>
    </source>
</evidence>
<feature type="domain" description="Peptidase M20 dimerisation" evidence="3">
    <location>
        <begin position="192"/>
        <end position="287"/>
    </location>
</feature>
<keyword evidence="1 4" id="KW-0378">Hydrolase</keyword>
<dbReference type="InterPro" id="IPR036264">
    <property type="entry name" value="Bact_exopeptidase_dim_dom"/>
</dbReference>
<feature type="binding site" evidence="2">
    <location>
        <position position="108"/>
    </location>
    <ligand>
        <name>Mn(2+)</name>
        <dbReference type="ChEBI" id="CHEBI:29035"/>
        <label>2</label>
    </ligand>
</feature>
<dbReference type="Pfam" id="PF07687">
    <property type="entry name" value="M20_dimer"/>
    <property type="match status" value="1"/>
</dbReference>
<dbReference type="Proteomes" id="UP000289184">
    <property type="component" value="Unassembled WGS sequence"/>
</dbReference>
<organism evidence="4 5">
    <name type="scientific">Achromobacter agilis</name>
    <dbReference type="NCBI Taxonomy" id="1353888"/>
    <lineage>
        <taxon>Bacteria</taxon>
        <taxon>Pseudomonadati</taxon>
        <taxon>Pseudomonadota</taxon>
        <taxon>Betaproteobacteria</taxon>
        <taxon>Burkholderiales</taxon>
        <taxon>Alcaligenaceae</taxon>
        <taxon>Achromobacter</taxon>
    </lineage>
</organism>
<dbReference type="Pfam" id="PF01546">
    <property type="entry name" value="Peptidase_M20"/>
    <property type="match status" value="1"/>
</dbReference>
<dbReference type="NCBIfam" id="TIGR01891">
    <property type="entry name" value="amidohydrolases"/>
    <property type="match status" value="1"/>
</dbReference>
<evidence type="ECO:0000259" key="3">
    <source>
        <dbReference type="Pfam" id="PF07687"/>
    </source>
</evidence>
<feature type="binding site" evidence="2">
    <location>
        <position position="364"/>
    </location>
    <ligand>
        <name>Mn(2+)</name>
        <dbReference type="ChEBI" id="CHEBI:29035"/>
        <label>2</label>
    </ligand>
</feature>
<comment type="cofactor">
    <cofactor evidence="2">
        <name>Mn(2+)</name>
        <dbReference type="ChEBI" id="CHEBI:29035"/>
    </cofactor>
    <text evidence="2">The Mn(2+) ion enhances activity.</text>
</comment>
<dbReference type="EMBL" id="UFQB01000005">
    <property type="protein sequence ID" value="SSW64592.1"/>
    <property type="molecule type" value="Genomic_DNA"/>
</dbReference>
<keyword evidence="2" id="KW-0479">Metal-binding</keyword>
<dbReference type="GO" id="GO:0050118">
    <property type="term" value="F:N-acetyldiaminopimelate deacetylase activity"/>
    <property type="evidence" value="ECO:0007669"/>
    <property type="project" value="UniProtKB-ARBA"/>
</dbReference>
<dbReference type="GO" id="GO:0046872">
    <property type="term" value="F:metal ion binding"/>
    <property type="evidence" value="ECO:0007669"/>
    <property type="project" value="UniProtKB-KW"/>
</dbReference>
<name>A0A446C9J4_9BURK</name>
<reference evidence="4 5" key="1">
    <citation type="submission" date="2018-07" db="EMBL/GenBank/DDBJ databases">
        <authorList>
            <person name="Peeters C."/>
        </authorList>
    </citation>
    <scope>NUCLEOTIDE SEQUENCE [LARGE SCALE GENOMIC DNA]</scope>
    <source>
        <strain evidence="4 5">LMG 3411</strain>
    </source>
</reference>
<dbReference type="InterPro" id="IPR017439">
    <property type="entry name" value="Amidohydrolase"/>
</dbReference>
<keyword evidence="2" id="KW-0464">Manganese</keyword>
<dbReference type="AlphaFoldDB" id="A0A446C9J4"/>
<dbReference type="GO" id="GO:0019877">
    <property type="term" value="P:diaminopimelate biosynthetic process"/>
    <property type="evidence" value="ECO:0007669"/>
    <property type="project" value="UniProtKB-ARBA"/>
</dbReference>
<evidence type="ECO:0000313" key="4">
    <source>
        <dbReference type="EMBL" id="SSW64592.1"/>
    </source>
</evidence>
<feature type="binding site" evidence="2">
    <location>
        <position position="167"/>
    </location>
    <ligand>
        <name>Mn(2+)</name>
        <dbReference type="ChEBI" id="CHEBI:29035"/>
        <label>2</label>
    </ligand>
</feature>
<proteinExistence type="predicted"/>
<dbReference type="PANTHER" id="PTHR11014">
    <property type="entry name" value="PEPTIDASE M20 FAMILY MEMBER"/>
    <property type="match status" value="1"/>
</dbReference>
<dbReference type="EC" id="3.-.-.-" evidence="4"/>
<feature type="binding site" evidence="2">
    <location>
        <position position="141"/>
    </location>
    <ligand>
        <name>Mn(2+)</name>
        <dbReference type="ChEBI" id="CHEBI:29035"/>
        <label>2</label>
    </ligand>
</feature>
<dbReference type="OrthoDB" id="9781032at2"/>
<feature type="binding site" evidence="2">
    <location>
        <position position="106"/>
    </location>
    <ligand>
        <name>Mn(2+)</name>
        <dbReference type="ChEBI" id="CHEBI:29035"/>
        <label>2</label>
    </ligand>
</feature>
<gene>
    <name evidence="4" type="primary">yxeP_5</name>
    <name evidence="4" type="ORF">AGI3411_01691</name>
</gene>
<dbReference type="RefSeq" id="WP_129526926.1">
    <property type="nucleotide sequence ID" value="NZ_UFQB01000005.1"/>
</dbReference>
<dbReference type="SUPFAM" id="SSF53187">
    <property type="entry name" value="Zn-dependent exopeptidases"/>
    <property type="match status" value="1"/>
</dbReference>
<dbReference type="PANTHER" id="PTHR11014:SF63">
    <property type="entry name" value="METALLOPEPTIDASE, PUTATIVE (AFU_ORTHOLOGUE AFUA_6G09600)-RELATED"/>
    <property type="match status" value="1"/>
</dbReference>
<accession>A0A446C9J4</accession>
<dbReference type="Gene3D" id="3.40.630.10">
    <property type="entry name" value="Zn peptidases"/>
    <property type="match status" value="1"/>
</dbReference>
<protein>
    <submittedName>
        <fullName evidence="4">Putative hydrolase YxeP</fullName>
        <ecNumber evidence="4">3.-.-.-</ecNumber>
    </submittedName>
</protein>
<keyword evidence="5" id="KW-1185">Reference proteome</keyword>
<dbReference type="Gene3D" id="3.30.70.360">
    <property type="match status" value="1"/>
</dbReference>
<dbReference type="FunFam" id="3.30.70.360:FF:000001">
    <property type="entry name" value="N-acetyldiaminopimelate deacetylase"/>
    <property type="match status" value="1"/>
</dbReference>
<dbReference type="PIRSF" id="PIRSF005962">
    <property type="entry name" value="Pept_M20D_amidohydro"/>
    <property type="match status" value="1"/>
</dbReference>
<dbReference type="SUPFAM" id="SSF55031">
    <property type="entry name" value="Bacterial exopeptidase dimerisation domain"/>
    <property type="match status" value="1"/>
</dbReference>
<dbReference type="InterPro" id="IPR002933">
    <property type="entry name" value="Peptidase_M20"/>
</dbReference>